<evidence type="ECO:0000313" key="1">
    <source>
        <dbReference type="EMBL" id="CAG5099788.1"/>
    </source>
</evidence>
<dbReference type="Pfam" id="PF04910">
    <property type="entry name" value="Tcf25"/>
    <property type="match status" value="1"/>
</dbReference>
<reference evidence="1 2" key="1">
    <citation type="submission" date="2021-04" db="EMBL/GenBank/DDBJ databases">
        <authorList>
            <person name="Bliznina A."/>
        </authorList>
    </citation>
    <scope>NUCLEOTIDE SEQUENCE [LARGE SCALE GENOMIC DNA]</scope>
</reference>
<proteinExistence type="predicted"/>
<dbReference type="Proteomes" id="UP001158576">
    <property type="component" value="Chromosome XSR"/>
</dbReference>
<evidence type="ECO:0000313" key="2">
    <source>
        <dbReference type="Proteomes" id="UP001158576"/>
    </source>
</evidence>
<dbReference type="PANTHER" id="PTHR22684">
    <property type="entry name" value="NULP1-RELATED"/>
    <property type="match status" value="1"/>
</dbReference>
<keyword evidence="2" id="KW-1185">Reference proteome</keyword>
<dbReference type="PANTHER" id="PTHR22684:SF0">
    <property type="entry name" value="RIBOSOME QUALITY CONTROL COMPLEX SUBUNIT TCF25"/>
    <property type="match status" value="1"/>
</dbReference>
<protein>
    <submittedName>
        <fullName evidence="1">Oidioi.mRNA.OKI2018_I69.XSR.g16686.t1.cds</fullName>
    </submittedName>
</protein>
<accession>A0ABN7SL54</accession>
<sequence>MQGLFLKAIKGHDHEALMVILRKCPAHTDATLALSDTCRLQDDTNASKELLERLLFVMERNLHPRCSIGSGKNRFDYNRPENRPLFGGLFRYCQLSARRGCWRTALEQAKLLLSLDPIRDPLASVLLIPLYAVRCGAFSELIEMEQELAHRNVSSMPNWCLAISLAYIYLDKVDLAQKRMEECLKNFPGLLIRLLNAIQAEPGPEIASSEFFNSDEGTRKLLYQLICEREVDLWKETKAQQVLTAAAESIVALNLPASKNKFNKEWVNPSLLS</sequence>
<gene>
    <name evidence="1" type="ORF">OKIOD_LOCUS8244</name>
</gene>
<organism evidence="1 2">
    <name type="scientific">Oikopleura dioica</name>
    <name type="common">Tunicate</name>
    <dbReference type="NCBI Taxonomy" id="34765"/>
    <lineage>
        <taxon>Eukaryota</taxon>
        <taxon>Metazoa</taxon>
        <taxon>Chordata</taxon>
        <taxon>Tunicata</taxon>
        <taxon>Appendicularia</taxon>
        <taxon>Copelata</taxon>
        <taxon>Oikopleuridae</taxon>
        <taxon>Oikopleura</taxon>
    </lineage>
</organism>
<dbReference type="EMBL" id="OU015569">
    <property type="protein sequence ID" value="CAG5099788.1"/>
    <property type="molecule type" value="Genomic_DNA"/>
</dbReference>
<name>A0ABN7SL54_OIKDI</name>
<dbReference type="InterPro" id="IPR006994">
    <property type="entry name" value="TCF25/Rqc1"/>
</dbReference>